<gene>
    <name evidence="3" type="ORF">K8V01_03465</name>
</gene>
<feature type="transmembrane region" description="Helical" evidence="2">
    <location>
        <begin position="66"/>
        <end position="87"/>
    </location>
</feature>
<name>A0A921SSD5_9FIRM</name>
<evidence type="ECO:0000313" key="3">
    <source>
        <dbReference type="EMBL" id="HJG86079.1"/>
    </source>
</evidence>
<protein>
    <recommendedName>
        <fullName evidence="5">Cell division protein FtsL</fullName>
    </recommendedName>
</protein>
<reference evidence="3" key="2">
    <citation type="submission" date="2021-09" db="EMBL/GenBank/DDBJ databases">
        <authorList>
            <person name="Gilroy R."/>
        </authorList>
    </citation>
    <scope>NUCLEOTIDE SEQUENCE</scope>
    <source>
        <strain evidence="3">CHK179-5677</strain>
    </source>
</reference>
<evidence type="ECO:0000256" key="2">
    <source>
        <dbReference type="SAM" id="Phobius"/>
    </source>
</evidence>
<feature type="coiled-coil region" evidence="1">
    <location>
        <begin position="92"/>
        <end position="119"/>
    </location>
</feature>
<evidence type="ECO:0008006" key="5">
    <source>
        <dbReference type="Google" id="ProtNLM"/>
    </source>
</evidence>
<keyword evidence="1" id="KW-0175">Coiled coil</keyword>
<keyword evidence="2" id="KW-0472">Membrane</keyword>
<dbReference type="EMBL" id="DYUC01000025">
    <property type="protein sequence ID" value="HJG86079.1"/>
    <property type="molecule type" value="Genomic_DNA"/>
</dbReference>
<accession>A0A921SSD5</accession>
<sequence length="190" mass="20669">MASAAARRRRYNTPRANYDSVAYALDYTGTADRPLRGGEQTQARPLVRPRERAAVRPKARVREAGAVSIFAVVGFLAVGVFAVLVLLSSIQLTTLSDDIASLKSDLAELEEQESYLRTQYELAFDLASIESAVTADGSMVKPQAGQVLYLDLSEPDSVVLFNEEETPVQGLNGALQGIKDILGNVVEYFK</sequence>
<dbReference type="Proteomes" id="UP000760668">
    <property type="component" value="Unassembled WGS sequence"/>
</dbReference>
<dbReference type="AlphaFoldDB" id="A0A921SSD5"/>
<proteinExistence type="predicted"/>
<comment type="caution">
    <text evidence="3">The sequence shown here is derived from an EMBL/GenBank/DDBJ whole genome shotgun (WGS) entry which is preliminary data.</text>
</comment>
<organism evidence="3 4">
    <name type="scientific">Pseudoflavonifractor capillosus</name>
    <dbReference type="NCBI Taxonomy" id="106588"/>
    <lineage>
        <taxon>Bacteria</taxon>
        <taxon>Bacillati</taxon>
        <taxon>Bacillota</taxon>
        <taxon>Clostridia</taxon>
        <taxon>Eubacteriales</taxon>
        <taxon>Oscillospiraceae</taxon>
        <taxon>Pseudoflavonifractor</taxon>
    </lineage>
</organism>
<keyword evidence="2" id="KW-1133">Transmembrane helix</keyword>
<evidence type="ECO:0000256" key="1">
    <source>
        <dbReference type="SAM" id="Coils"/>
    </source>
</evidence>
<evidence type="ECO:0000313" key="4">
    <source>
        <dbReference type="Proteomes" id="UP000760668"/>
    </source>
</evidence>
<dbReference type="RefSeq" id="WP_294531986.1">
    <property type="nucleotide sequence ID" value="NZ_DYUC01000025.1"/>
</dbReference>
<reference evidence="3" key="1">
    <citation type="journal article" date="2021" name="PeerJ">
        <title>Extensive microbial diversity within the chicken gut microbiome revealed by metagenomics and culture.</title>
        <authorList>
            <person name="Gilroy R."/>
            <person name="Ravi A."/>
            <person name="Getino M."/>
            <person name="Pursley I."/>
            <person name="Horton D.L."/>
            <person name="Alikhan N.F."/>
            <person name="Baker D."/>
            <person name="Gharbi K."/>
            <person name="Hall N."/>
            <person name="Watson M."/>
            <person name="Adriaenssens E.M."/>
            <person name="Foster-Nyarko E."/>
            <person name="Jarju S."/>
            <person name="Secka A."/>
            <person name="Antonio M."/>
            <person name="Oren A."/>
            <person name="Chaudhuri R.R."/>
            <person name="La Ragione R."/>
            <person name="Hildebrand F."/>
            <person name="Pallen M.J."/>
        </authorList>
    </citation>
    <scope>NUCLEOTIDE SEQUENCE</scope>
    <source>
        <strain evidence="3">CHK179-5677</strain>
    </source>
</reference>
<keyword evidence="2" id="KW-0812">Transmembrane</keyword>